<name>A0A6N6VRR9_9BACT</name>
<dbReference type="RefSeq" id="WP_153420174.1">
    <property type="nucleotide sequence ID" value="NZ_WFLM01000003.1"/>
</dbReference>
<keyword evidence="2" id="KW-1185">Reference proteome</keyword>
<comment type="caution">
    <text evidence="1">The sequence shown here is derived from an EMBL/GenBank/DDBJ whole genome shotgun (WGS) entry which is preliminary data.</text>
</comment>
<dbReference type="OrthoDB" id="8564128at2"/>
<evidence type="ECO:0008006" key="3">
    <source>
        <dbReference type="Google" id="ProtNLM"/>
    </source>
</evidence>
<proteinExistence type="predicted"/>
<dbReference type="Gene3D" id="3.40.50.1820">
    <property type="entry name" value="alpha/beta hydrolase"/>
    <property type="match status" value="1"/>
</dbReference>
<evidence type="ECO:0000313" key="2">
    <source>
        <dbReference type="Proteomes" id="UP000437748"/>
    </source>
</evidence>
<dbReference type="InterPro" id="IPR029058">
    <property type="entry name" value="AB_hydrolase_fold"/>
</dbReference>
<dbReference type="SUPFAM" id="SSF53474">
    <property type="entry name" value="alpha/beta-Hydrolases"/>
    <property type="match status" value="1"/>
</dbReference>
<evidence type="ECO:0000313" key="1">
    <source>
        <dbReference type="EMBL" id="KAB8038817.1"/>
    </source>
</evidence>
<gene>
    <name evidence="1" type="ORF">GCL60_08115</name>
</gene>
<accession>A0A6N6VRR9</accession>
<dbReference type="EMBL" id="WFLM01000003">
    <property type="protein sequence ID" value="KAB8038817.1"/>
    <property type="molecule type" value="Genomic_DNA"/>
</dbReference>
<dbReference type="AlphaFoldDB" id="A0A6N6VRR9"/>
<dbReference type="Proteomes" id="UP000437748">
    <property type="component" value="Unassembled WGS sequence"/>
</dbReference>
<protein>
    <recommendedName>
        <fullName evidence="3">Serine aminopeptidase S33 domain-containing protein</fullName>
    </recommendedName>
</protein>
<organism evidence="1 2">
    <name type="scientific">Silvanigrella paludirubra</name>
    <dbReference type="NCBI Taxonomy" id="2499159"/>
    <lineage>
        <taxon>Bacteria</taxon>
        <taxon>Pseudomonadati</taxon>
        <taxon>Bdellovibrionota</taxon>
        <taxon>Oligoflexia</taxon>
        <taxon>Silvanigrellales</taxon>
        <taxon>Silvanigrellaceae</taxon>
        <taxon>Silvanigrella</taxon>
    </lineage>
</organism>
<reference evidence="1 2" key="1">
    <citation type="submission" date="2019-10" db="EMBL/GenBank/DDBJ databases">
        <title>New species of Slilvanegrellaceae.</title>
        <authorList>
            <person name="Pitt A."/>
            <person name="Hahn M.W."/>
        </authorList>
    </citation>
    <scope>NUCLEOTIDE SEQUENCE [LARGE SCALE GENOMIC DNA]</scope>
    <source>
        <strain evidence="1 2">SP-Ram-0.45-NSY-1</strain>
    </source>
</reference>
<sequence>MFFNFIKIPTYIFFISLFQNQLLAQKIVWEQIQIPAEKTNSNGLESLIMWPDTKGKHPLTLITHGTPRNHEEIPKRTAMLFFAQAVEFARRGFGVAVVMRKGFGHSGGGLSRYLNDSCTSPPYLLRTKKASNDLKEAISYLSSMPQFDTSKTIVIGVSTGGLAILGLTAFPPEPKDAVVVAGVNFAGGSGSYSNGRICGLMN</sequence>